<dbReference type="Proteomes" id="UP000604001">
    <property type="component" value="Unassembled WGS sequence"/>
</dbReference>
<evidence type="ECO:0000313" key="5">
    <source>
        <dbReference type="Proteomes" id="UP000604001"/>
    </source>
</evidence>
<dbReference type="InterPro" id="IPR008984">
    <property type="entry name" value="SMAD_FHA_dom_sf"/>
</dbReference>
<keyword evidence="5" id="KW-1185">Reference proteome</keyword>
<feature type="compositionally biased region" description="Low complexity" evidence="2">
    <location>
        <begin position="49"/>
        <end position="70"/>
    </location>
</feature>
<keyword evidence="1" id="KW-0597">Phosphoprotein</keyword>
<dbReference type="InterPro" id="IPR000253">
    <property type="entry name" value="FHA_dom"/>
</dbReference>
<dbReference type="PROSITE" id="PS50006">
    <property type="entry name" value="FHA_DOMAIN"/>
    <property type="match status" value="1"/>
</dbReference>
<evidence type="ECO:0000259" key="3">
    <source>
        <dbReference type="PROSITE" id="PS50006"/>
    </source>
</evidence>
<dbReference type="EMBL" id="JACMYC010000006">
    <property type="protein sequence ID" value="MBC2961215.1"/>
    <property type="molecule type" value="Genomic_DNA"/>
</dbReference>
<evidence type="ECO:0000256" key="2">
    <source>
        <dbReference type="SAM" id="MobiDB-lite"/>
    </source>
</evidence>
<sequence>MTPAPDRPTGPPPPPPARRRKLGPPLVDVPVDPTAPTPEEVGTIGQGTPSPAHVAPAHAAPAASVAPAAPRSHTTAERTVIRSAGQGPVRWRVEFDSGESFVVEGLVLVGRRPEARQGEPVRHLVPLRSSDMSLSKTHAQLQVAPDGVLVVMDRGSTNGSILVRQGVSRPLSAGKPATLLPGDLVRFGDRQMTVAKEA</sequence>
<dbReference type="Pfam" id="PF00498">
    <property type="entry name" value="FHA"/>
    <property type="match status" value="1"/>
</dbReference>
<dbReference type="Gene3D" id="2.60.200.20">
    <property type="match status" value="1"/>
</dbReference>
<feature type="region of interest" description="Disordered" evidence="2">
    <location>
        <begin position="1"/>
        <end position="81"/>
    </location>
</feature>
<evidence type="ECO:0000313" key="4">
    <source>
        <dbReference type="EMBL" id="MBC2961215.1"/>
    </source>
</evidence>
<name>A0ABR6U9U3_9ACTN</name>
<organism evidence="4 5">
    <name type="scientific">Nocardioides deserti</name>
    <dbReference type="NCBI Taxonomy" id="1588644"/>
    <lineage>
        <taxon>Bacteria</taxon>
        <taxon>Bacillati</taxon>
        <taxon>Actinomycetota</taxon>
        <taxon>Actinomycetes</taxon>
        <taxon>Propionibacteriales</taxon>
        <taxon>Nocardioidaceae</taxon>
        <taxon>Nocardioides</taxon>
    </lineage>
</organism>
<accession>A0ABR6U9U3</accession>
<dbReference type="SUPFAM" id="SSF49879">
    <property type="entry name" value="SMAD/FHA domain"/>
    <property type="match status" value="1"/>
</dbReference>
<proteinExistence type="predicted"/>
<reference evidence="4 5" key="1">
    <citation type="submission" date="2020-08" db="EMBL/GenBank/DDBJ databases">
        <title>novel species in genus Nocardioides.</title>
        <authorList>
            <person name="Zhang G."/>
        </authorList>
    </citation>
    <scope>NUCLEOTIDE SEQUENCE [LARGE SCALE GENOMIC DNA]</scope>
    <source>
        <strain evidence="4 5">SC8A-24</strain>
    </source>
</reference>
<feature type="compositionally biased region" description="Pro residues" evidence="2">
    <location>
        <begin position="1"/>
        <end position="16"/>
    </location>
</feature>
<feature type="domain" description="FHA" evidence="3">
    <location>
        <begin position="107"/>
        <end position="167"/>
    </location>
</feature>
<gene>
    <name evidence="4" type="ORF">H7344_12995</name>
</gene>
<evidence type="ECO:0000256" key="1">
    <source>
        <dbReference type="ARBA" id="ARBA00022553"/>
    </source>
</evidence>
<feature type="compositionally biased region" description="Low complexity" evidence="2">
    <location>
        <begin position="23"/>
        <end position="41"/>
    </location>
</feature>
<protein>
    <submittedName>
        <fullName evidence="4">FHA domain-containing protein</fullName>
    </submittedName>
</protein>
<dbReference type="CDD" id="cd00060">
    <property type="entry name" value="FHA"/>
    <property type="match status" value="1"/>
</dbReference>
<comment type="caution">
    <text evidence="4">The sequence shown here is derived from an EMBL/GenBank/DDBJ whole genome shotgun (WGS) entry which is preliminary data.</text>
</comment>